<gene>
    <name evidence="1" type="ORF">DRF58_11175</name>
</gene>
<name>A0A3D9CW37_9FLAO</name>
<evidence type="ECO:0000313" key="2">
    <source>
        <dbReference type="Proteomes" id="UP000256326"/>
    </source>
</evidence>
<dbReference type="NCBIfam" id="TIGR01200">
    <property type="entry name" value="GLPGLI"/>
    <property type="match status" value="1"/>
</dbReference>
<sequence length="296" mass="35358">MMAKTFLKLLKLKKYILNYTNRVLFTSLLFLCFFSYAQVKVIYEVKYKPDSTIEKYNIEEMTLEHFEDKSYFYNETKFKLDSIYDSVTTEYLKTGQIPKISLKYELNFGIYKNLSKQELYEIQNVSSRNFFYKSDFEKLNWKITNEKKQILKYSCTKAIVIFGGRIWEAWFSKDIPIPDGPYKFFGLPGLILEIYDTGNNYHFSTVSVIKKSEKIKLPTSLIKTTQINYLKIKNKLIRDPSLFVRESIMRNNDVQIKATDGNPLQISELYQRIDKEFNYFIQTHNNHIEKNKIWIR</sequence>
<organism evidence="1 2">
    <name type="scientific">Epilithonimonas hispanica</name>
    <dbReference type="NCBI Taxonomy" id="358687"/>
    <lineage>
        <taxon>Bacteria</taxon>
        <taxon>Pseudomonadati</taxon>
        <taxon>Bacteroidota</taxon>
        <taxon>Flavobacteriia</taxon>
        <taxon>Flavobacteriales</taxon>
        <taxon>Weeksellaceae</taxon>
        <taxon>Chryseobacterium group</taxon>
        <taxon>Epilithonimonas</taxon>
    </lineage>
</organism>
<keyword evidence="2" id="KW-1185">Reference proteome</keyword>
<comment type="caution">
    <text evidence="1">The sequence shown here is derived from an EMBL/GenBank/DDBJ whole genome shotgun (WGS) entry which is preliminary data.</text>
</comment>
<dbReference type="EMBL" id="QNUG01000022">
    <property type="protein sequence ID" value="REC69949.1"/>
    <property type="molecule type" value="Genomic_DNA"/>
</dbReference>
<dbReference type="InterPro" id="IPR005901">
    <property type="entry name" value="GLPGLI"/>
</dbReference>
<reference evidence="1 2" key="1">
    <citation type="journal article" date="2006" name="Int. J. Syst. Evol. Microbiol.">
        <title>Chryseobacterium hispanicum sp. nov., isolated from the drinking water distribution system of Sevilla, Spain.</title>
        <authorList>
            <person name="Gallego V."/>
            <person name="Garcia M.T."/>
            <person name="Ventosa A."/>
        </authorList>
    </citation>
    <scope>NUCLEOTIDE SEQUENCE [LARGE SCALE GENOMIC DNA]</scope>
    <source>
        <strain evidence="1 2">KCTC 22104</strain>
    </source>
</reference>
<evidence type="ECO:0000313" key="1">
    <source>
        <dbReference type="EMBL" id="REC69949.1"/>
    </source>
</evidence>
<dbReference type="Pfam" id="PF22252">
    <property type="entry name" value="PNGase_F-II_N"/>
    <property type="match status" value="1"/>
</dbReference>
<dbReference type="AlphaFoldDB" id="A0A3D9CW37"/>
<protein>
    <recommendedName>
        <fullName evidence="3">GLPGLI family protein</fullName>
    </recommendedName>
</protein>
<proteinExistence type="predicted"/>
<evidence type="ECO:0008006" key="3">
    <source>
        <dbReference type="Google" id="ProtNLM"/>
    </source>
</evidence>
<dbReference type="Proteomes" id="UP000256326">
    <property type="component" value="Unassembled WGS sequence"/>
</dbReference>
<accession>A0A3D9CW37</accession>